<dbReference type="KEGG" id="ehx:EMIHUDRAFT_457481"/>
<feature type="compositionally biased region" description="Basic residues" evidence="4">
    <location>
        <begin position="243"/>
        <end position="255"/>
    </location>
</feature>
<dbReference type="CDD" id="cd12232">
    <property type="entry name" value="RRM3_U2AF65"/>
    <property type="match status" value="1"/>
</dbReference>
<evidence type="ECO:0000256" key="3">
    <source>
        <dbReference type="ARBA" id="ARBA00023187"/>
    </source>
</evidence>
<dbReference type="Gene3D" id="3.30.70.330">
    <property type="match status" value="2"/>
</dbReference>
<dbReference type="EnsemblProtists" id="EOD25620">
    <property type="protein sequence ID" value="EOD25620"/>
    <property type="gene ID" value="EMIHUDRAFT_457481"/>
</dbReference>
<dbReference type="PaxDb" id="2903-EOD25620"/>
<evidence type="ECO:0000313" key="6">
    <source>
        <dbReference type="Proteomes" id="UP000013827"/>
    </source>
</evidence>
<evidence type="ECO:0000256" key="2">
    <source>
        <dbReference type="ARBA" id="ARBA00022884"/>
    </source>
</evidence>
<protein>
    <recommendedName>
        <fullName evidence="7">RRM domain-containing protein</fullName>
    </recommendedName>
</protein>
<evidence type="ECO:0000256" key="4">
    <source>
        <dbReference type="SAM" id="MobiDB-lite"/>
    </source>
</evidence>
<dbReference type="Proteomes" id="UP000013827">
    <property type="component" value="Unassembled WGS sequence"/>
</dbReference>
<feature type="compositionally biased region" description="Basic residues" evidence="4">
    <location>
        <begin position="30"/>
        <end position="66"/>
    </location>
</feature>
<feature type="region of interest" description="Disordered" evidence="4">
    <location>
        <begin position="236"/>
        <end position="261"/>
    </location>
</feature>
<dbReference type="PANTHER" id="PTHR23139">
    <property type="entry name" value="RNA-BINDING PROTEIN"/>
    <property type="match status" value="1"/>
</dbReference>
<dbReference type="GO" id="GO:0008380">
    <property type="term" value="P:RNA splicing"/>
    <property type="evidence" value="ECO:0007669"/>
    <property type="project" value="UniProtKB-KW"/>
</dbReference>
<keyword evidence="2" id="KW-0694">RNA-binding</keyword>
<feature type="region of interest" description="Disordered" evidence="4">
    <location>
        <begin position="1"/>
        <end position="122"/>
    </location>
</feature>
<feature type="compositionally biased region" description="Basic and acidic residues" evidence="4">
    <location>
        <begin position="1"/>
        <end position="29"/>
    </location>
</feature>
<dbReference type="RefSeq" id="XP_005778049.1">
    <property type="nucleotide sequence ID" value="XM_005777992.1"/>
</dbReference>
<evidence type="ECO:0008006" key="7">
    <source>
        <dbReference type="Google" id="ProtNLM"/>
    </source>
</evidence>
<dbReference type="SUPFAM" id="SSF54928">
    <property type="entry name" value="RNA-binding domain, RBD"/>
    <property type="match status" value="1"/>
</dbReference>
<dbReference type="STRING" id="2903.R1EG02"/>
<organism evidence="5 6">
    <name type="scientific">Emiliania huxleyi (strain CCMP1516)</name>
    <dbReference type="NCBI Taxonomy" id="280463"/>
    <lineage>
        <taxon>Eukaryota</taxon>
        <taxon>Haptista</taxon>
        <taxon>Haptophyta</taxon>
        <taxon>Prymnesiophyceae</taxon>
        <taxon>Isochrysidales</taxon>
        <taxon>Noelaerhabdaceae</taxon>
        <taxon>Emiliania</taxon>
    </lineage>
</organism>
<dbReference type="GeneID" id="17271186"/>
<reference evidence="6" key="1">
    <citation type="journal article" date="2013" name="Nature">
        <title>Pan genome of the phytoplankton Emiliania underpins its global distribution.</title>
        <authorList>
            <person name="Read B.A."/>
            <person name="Kegel J."/>
            <person name="Klute M.J."/>
            <person name="Kuo A."/>
            <person name="Lefebvre S.C."/>
            <person name="Maumus F."/>
            <person name="Mayer C."/>
            <person name="Miller J."/>
            <person name="Monier A."/>
            <person name="Salamov A."/>
            <person name="Young J."/>
            <person name="Aguilar M."/>
            <person name="Claverie J.M."/>
            <person name="Frickenhaus S."/>
            <person name="Gonzalez K."/>
            <person name="Herman E.K."/>
            <person name="Lin Y.C."/>
            <person name="Napier J."/>
            <person name="Ogata H."/>
            <person name="Sarno A.F."/>
            <person name="Shmutz J."/>
            <person name="Schroeder D."/>
            <person name="de Vargas C."/>
            <person name="Verret F."/>
            <person name="von Dassow P."/>
            <person name="Valentin K."/>
            <person name="Van de Peer Y."/>
            <person name="Wheeler G."/>
            <person name="Dacks J.B."/>
            <person name="Delwiche C.F."/>
            <person name="Dyhrman S.T."/>
            <person name="Glockner G."/>
            <person name="John U."/>
            <person name="Richards T."/>
            <person name="Worden A.Z."/>
            <person name="Zhang X."/>
            <person name="Grigoriev I.V."/>
            <person name="Allen A.E."/>
            <person name="Bidle K."/>
            <person name="Borodovsky M."/>
            <person name="Bowler C."/>
            <person name="Brownlee C."/>
            <person name="Cock J.M."/>
            <person name="Elias M."/>
            <person name="Gladyshev V.N."/>
            <person name="Groth M."/>
            <person name="Guda C."/>
            <person name="Hadaegh A."/>
            <person name="Iglesias-Rodriguez M.D."/>
            <person name="Jenkins J."/>
            <person name="Jones B.M."/>
            <person name="Lawson T."/>
            <person name="Leese F."/>
            <person name="Lindquist E."/>
            <person name="Lobanov A."/>
            <person name="Lomsadze A."/>
            <person name="Malik S.B."/>
            <person name="Marsh M.E."/>
            <person name="Mackinder L."/>
            <person name="Mock T."/>
            <person name="Mueller-Roeber B."/>
            <person name="Pagarete A."/>
            <person name="Parker M."/>
            <person name="Probert I."/>
            <person name="Quesneville H."/>
            <person name="Raines C."/>
            <person name="Rensing S.A."/>
            <person name="Riano-Pachon D.M."/>
            <person name="Richier S."/>
            <person name="Rokitta S."/>
            <person name="Shiraiwa Y."/>
            <person name="Soanes D.M."/>
            <person name="van der Giezen M."/>
            <person name="Wahlund T.M."/>
            <person name="Williams B."/>
            <person name="Wilson W."/>
            <person name="Wolfe G."/>
            <person name="Wurch L.L."/>
        </authorList>
    </citation>
    <scope>NUCLEOTIDE SEQUENCE</scope>
</reference>
<evidence type="ECO:0000313" key="5">
    <source>
        <dbReference type="EnsemblProtists" id="EOD25620"/>
    </source>
</evidence>
<dbReference type="HOGENOM" id="CLU_498239_0_0_1"/>
<evidence type="ECO:0000256" key="1">
    <source>
        <dbReference type="ARBA" id="ARBA00022664"/>
    </source>
</evidence>
<dbReference type="AlphaFoldDB" id="A0A0D3JQ35"/>
<accession>A0A0D3JQ35</accession>
<sequence length="547" mass="59995">MSTSEERDSKKERRGEKEKGERGEKEKYAPPHRRRSRSASREKSKKKKERGRSRERKKEKRARKGRSSSGSSPSRSRDKRRGRKERDERSRSRDRSRDRSRRKERGDGEERGDKRPAIASRGLRLDKPGAVILSTVLPHGGSQRYSFLELRSAIERALSLNQQLVMSESRLVIRRGQDWYRPDRQDYEARHSPQEDRGALPPELDELCIPPGLPPNVDGLTILTAAGVDIKTLQRAGVEPRPRAKARRHPARGGHRCPVPGITSREDALKSTKTQRTVYVGGLPSPATSLHDTSLPGEPIVGVDIASGGHFAFLECRTIAEALSFSALNGIEFLGRSIRLGRPRGYTSVGEHLKDTLRMYKVLGNTTISPDGAEPPDSHEERADGSTEPQRPLLTDASGGSAPPQRLLSEVAGLTEPAIPPGATEALALNHMVKEGDLEDADIMGDILEDAHAECQKHGQVHVILCPKPGAAASDEALDAMIQRRLFVLFGSVQAAVACQRELHGKVFEEDPIDATYVPAELLQALQALPSFDGPTSAADAPGADAP</sequence>
<feature type="compositionally biased region" description="Basic and acidic residues" evidence="4">
    <location>
        <begin position="104"/>
        <end position="116"/>
    </location>
</feature>
<keyword evidence="6" id="KW-1185">Reference proteome</keyword>
<dbReference type="InterPro" id="IPR012677">
    <property type="entry name" value="Nucleotide-bd_a/b_plait_sf"/>
</dbReference>
<name>A0A0D3JQ35_EMIH1</name>
<proteinExistence type="predicted"/>
<keyword evidence="1" id="KW-0507">mRNA processing</keyword>
<feature type="compositionally biased region" description="Basic and acidic residues" evidence="4">
    <location>
        <begin position="84"/>
        <end position="97"/>
    </location>
</feature>
<dbReference type="GO" id="GO:0003723">
    <property type="term" value="F:RNA binding"/>
    <property type="evidence" value="ECO:0007669"/>
    <property type="project" value="UniProtKB-KW"/>
</dbReference>
<keyword evidence="3" id="KW-0508">mRNA splicing</keyword>
<dbReference type="InterPro" id="IPR035979">
    <property type="entry name" value="RBD_domain_sf"/>
</dbReference>
<feature type="region of interest" description="Disordered" evidence="4">
    <location>
        <begin position="366"/>
        <end position="405"/>
    </location>
</feature>
<reference evidence="5" key="2">
    <citation type="submission" date="2024-10" db="UniProtKB">
        <authorList>
            <consortium name="EnsemblProtists"/>
        </authorList>
    </citation>
    <scope>IDENTIFICATION</scope>
</reference>
<feature type="compositionally biased region" description="Basic and acidic residues" evidence="4">
    <location>
        <begin position="376"/>
        <end position="385"/>
    </location>
</feature>
<dbReference type="GO" id="GO:0006397">
    <property type="term" value="P:mRNA processing"/>
    <property type="evidence" value="ECO:0007669"/>
    <property type="project" value="UniProtKB-KW"/>
</dbReference>